<dbReference type="InterPro" id="IPR035906">
    <property type="entry name" value="MetI-like_sf"/>
</dbReference>
<dbReference type="InterPro" id="IPR000515">
    <property type="entry name" value="MetI-like"/>
</dbReference>
<dbReference type="CDD" id="cd06261">
    <property type="entry name" value="TM_PBP2"/>
    <property type="match status" value="1"/>
</dbReference>
<feature type="transmembrane region" description="Helical" evidence="7">
    <location>
        <begin position="26"/>
        <end position="52"/>
    </location>
</feature>
<comment type="subcellular location">
    <subcellularLocation>
        <location evidence="1 7">Cell membrane</location>
        <topology evidence="1 7">Multi-pass membrane protein</topology>
    </subcellularLocation>
</comment>
<evidence type="ECO:0000256" key="4">
    <source>
        <dbReference type="ARBA" id="ARBA00022692"/>
    </source>
</evidence>
<feature type="transmembrane region" description="Helical" evidence="7">
    <location>
        <begin position="282"/>
        <end position="305"/>
    </location>
</feature>
<dbReference type="EMBL" id="VCPC01000001">
    <property type="protein sequence ID" value="TMV15268.1"/>
    <property type="molecule type" value="Genomic_DNA"/>
</dbReference>
<comment type="caution">
    <text evidence="9">The sequence shown here is derived from an EMBL/GenBank/DDBJ whole genome shotgun (WGS) entry which is preliminary data.</text>
</comment>
<evidence type="ECO:0000256" key="6">
    <source>
        <dbReference type="ARBA" id="ARBA00023136"/>
    </source>
</evidence>
<reference evidence="9 10" key="1">
    <citation type="submission" date="2019-05" db="EMBL/GenBank/DDBJ databases">
        <title>Marivita sp. nov. isolated from sea sediment.</title>
        <authorList>
            <person name="Kim W."/>
        </authorList>
    </citation>
    <scope>NUCLEOTIDE SEQUENCE [LARGE SCALE GENOMIC DNA]</scope>
    <source>
        <strain evidence="9 10">CAU 1492</strain>
    </source>
</reference>
<keyword evidence="3" id="KW-1003">Cell membrane</keyword>
<feature type="transmembrane region" description="Helical" evidence="7">
    <location>
        <begin position="224"/>
        <end position="245"/>
    </location>
</feature>
<protein>
    <submittedName>
        <fullName evidence="9">Sugar ABC transporter permease</fullName>
    </submittedName>
</protein>
<keyword evidence="2 7" id="KW-0813">Transport</keyword>
<evidence type="ECO:0000256" key="2">
    <source>
        <dbReference type="ARBA" id="ARBA00022448"/>
    </source>
</evidence>
<evidence type="ECO:0000313" key="10">
    <source>
        <dbReference type="Proteomes" id="UP001191082"/>
    </source>
</evidence>
<dbReference type="PANTHER" id="PTHR43005">
    <property type="entry name" value="BLR7065 PROTEIN"/>
    <property type="match status" value="1"/>
</dbReference>
<keyword evidence="5 7" id="KW-1133">Transmembrane helix</keyword>
<keyword evidence="4 7" id="KW-0812">Transmembrane</keyword>
<name>A0ABY2XFK7_9RHOB</name>
<dbReference type="SUPFAM" id="SSF161098">
    <property type="entry name" value="MetI-like"/>
    <property type="match status" value="1"/>
</dbReference>
<feature type="transmembrane region" description="Helical" evidence="7">
    <location>
        <begin position="177"/>
        <end position="203"/>
    </location>
</feature>
<dbReference type="Proteomes" id="UP001191082">
    <property type="component" value="Unassembled WGS sequence"/>
</dbReference>
<evidence type="ECO:0000313" key="9">
    <source>
        <dbReference type="EMBL" id="TMV15268.1"/>
    </source>
</evidence>
<evidence type="ECO:0000256" key="5">
    <source>
        <dbReference type="ARBA" id="ARBA00022989"/>
    </source>
</evidence>
<keyword evidence="10" id="KW-1185">Reference proteome</keyword>
<keyword evidence="6 7" id="KW-0472">Membrane</keyword>
<sequence length="312" mass="34642">MTDMTQPIAAPASATPEADTSEEKRLGLWLTLPAQLLVLFIALFPICMQIYISLTDWSPLDGIPWYRAYELWIGLLNYVDLAGDPRFWSALWRTCIVMAICVPVQFFLGLGLAILFVDDFPGKRVLYSTLLVPMMVVPAVAGYMFFMLFQSGGPVNDLLSLFAGRPVTIAWLSDPDLALFAVIVSDIWQWTPLMFLILLAGMVSVPQDQQMAAVLLGASWTRRFFTIVLPRMKTIIIIAIAIRVIENFKVFDNFYIMTGGGPGVATETISIYIYKVTQQELIWGYVAAIALAILIVLSIVSALAINKMKGAK</sequence>
<evidence type="ECO:0000256" key="7">
    <source>
        <dbReference type="RuleBase" id="RU363032"/>
    </source>
</evidence>
<feature type="domain" description="ABC transmembrane type-1" evidence="8">
    <location>
        <begin position="91"/>
        <end position="304"/>
    </location>
</feature>
<evidence type="ECO:0000259" key="8">
    <source>
        <dbReference type="PROSITE" id="PS50928"/>
    </source>
</evidence>
<feature type="transmembrane region" description="Helical" evidence="7">
    <location>
        <begin position="129"/>
        <end position="149"/>
    </location>
</feature>
<accession>A0ABY2XFK7</accession>
<dbReference type="Pfam" id="PF00528">
    <property type="entry name" value="BPD_transp_1"/>
    <property type="match status" value="1"/>
</dbReference>
<dbReference type="Gene3D" id="1.10.3720.10">
    <property type="entry name" value="MetI-like"/>
    <property type="match status" value="1"/>
</dbReference>
<dbReference type="PROSITE" id="PS50928">
    <property type="entry name" value="ABC_TM1"/>
    <property type="match status" value="1"/>
</dbReference>
<feature type="transmembrane region" description="Helical" evidence="7">
    <location>
        <begin position="90"/>
        <end position="117"/>
    </location>
</feature>
<dbReference type="PANTHER" id="PTHR43005:SF1">
    <property type="entry name" value="SPERMIDINE_PUTRESCINE TRANSPORT SYSTEM PERMEASE PROTEIN"/>
    <property type="match status" value="1"/>
</dbReference>
<evidence type="ECO:0000256" key="1">
    <source>
        <dbReference type="ARBA" id="ARBA00004651"/>
    </source>
</evidence>
<evidence type="ECO:0000256" key="3">
    <source>
        <dbReference type="ARBA" id="ARBA00022475"/>
    </source>
</evidence>
<organism evidence="9 10">
    <name type="scientific">Arenibacterium halophilum</name>
    <dbReference type="NCBI Taxonomy" id="2583821"/>
    <lineage>
        <taxon>Bacteria</taxon>
        <taxon>Pseudomonadati</taxon>
        <taxon>Pseudomonadota</taxon>
        <taxon>Alphaproteobacteria</taxon>
        <taxon>Rhodobacterales</taxon>
        <taxon>Paracoccaceae</taxon>
        <taxon>Arenibacterium</taxon>
    </lineage>
</organism>
<gene>
    <name evidence="9" type="ORF">FGK64_04715</name>
</gene>
<comment type="similarity">
    <text evidence="7">Belongs to the binding-protein-dependent transport system permease family.</text>
</comment>
<proteinExistence type="inferred from homology"/>